<dbReference type="Gene3D" id="3.20.20.30">
    <property type="entry name" value="Luciferase-like domain"/>
    <property type="match status" value="1"/>
</dbReference>
<dbReference type="Proteomes" id="UP000247591">
    <property type="component" value="Unassembled WGS sequence"/>
</dbReference>
<feature type="region of interest" description="Disordered" evidence="1">
    <location>
        <begin position="110"/>
        <end position="130"/>
    </location>
</feature>
<feature type="domain" description="Luciferase-like" evidence="2">
    <location>
        <begin position="199"/>
        <end position="359"/>
    </location>
</feature>
<dbReference type="AlphaFoldDB" id="A0A318RIN3"/>
<gene>
    <name evidence="3" type="ORF">DFR67_111229</name>
</gene>
<accession>A0A318RIN3</accession>
<protein>
    <submittedName>
        <fullName evidence="3">Luciferase family oxidoreductase group 1</fullName>
    </submittedName>
</protein>
<dbReference type="PANTHER" id="PTHR30137">
    <property type="entry name" value="LUCIFERASE-LIKE MONOOXYGENASE"/>
    <property type="match status" value="1"/>
</dbReference>
<dbReference type="EMBL" id="QJSP01000011">
    <property type="protein sequence ID" value="PYE15152.1"/>
    <property type="molecule type" value="Genomic_DNA"/>
</dbReference>
<name>A0A318RIN3_WILLI</name>
<dbReference type="OrthoDB" id="9780518at2"/>
<dbReference type="PANTHER" id="PTHR30137:SF6">
    <property type="entry name" value="LUCIFERASE-LIKE MONOOXYGENASE"/>
    <property type="match status" value="1"/>
</dbReference>
<proteinExistence type="predicted"/>
<dbReference type="GO" id="GO:0005829">
    <property type="term" value="C:cytosol"/>
    <property type="evidence" value="ECO:0007669"/>
    <property type="project" value="TreeGrafter"/>
</dbReference>
<organism evidence="3 4">
    <name type="scientific">Williamsia limnetica</name>
    <dbReference type="NCBI Taxonomy" id="882452"/>
    <lineage>
        <taxon>Bacteria</taxon>
        <taxon>Bacillati</taxon>
        <taxon>Actinomycetota</taxon>
        <taxon>Actinomycetes</taxon>
        <taxon>Mycobacteriales</taxon>
        <taxon>Nocardiaceae</taxon>
        <taxon>Williamsia</taxon>
    </lineage>
</organism>
<comment type="caution">
    <text evidence="3">The sequence shown here is derived from an EMBL/GenBank/DDBJ whole genome shotgun (WGS) entry which is preliminary data.</text>
</comment>
<feature type="compositionally biased region" description="Basic and acidic residues" evidence="1">
    <location>
        <begin position="113"/>
        <end position="130"/>
    </location>
</feature>
<evidence type="ECO:0000256" key="1">
    <source>
        <dbReference type="SAM" id="MobiDB-lite"/>
    </source>
</evidence>
<evidence type="ECO:0000313" key="4">
    <source>
        <dbReference type="Proteomes" id="UP000247591"/>
    </source>
</evidence>
<reference evidence="3 4" key="1">
    <citation type="submission" date="2018-06" db="EMBL/GenBank/DDBJ databases">
        <title>Genomic Encyclopedia of Type Strains, Phase IV (KMG-IV): sequencing the most valuable type-strain genomes for metagenomic binning, comparative biology and taxonomic classification.</title>
        <authorList>
            <person name="Goeker M."/>
        </authorList>
    </citation>
    <scope>NUCLEOTIDE SEQUENCE [LARGE SCALE GENOMIC DNA]</scope>
    <source>
        <strain evidence="3 4">DSM 45521</strain>
    </source>
</reference>
<dbReference type="Pfam" id="PF00296">
    <property type="entry name" value="Bac_luciferase"/>
    <property type="match status" value="2"/>
</dbReference>
<dbReference type="GO" id="GO:0016705">
    <property type="term" value="F:oxidoreductase activity, acting on paired donors, with incorporation or reduction of molecular oxygen"/>
    <property type="evidence" value="ECO:0007669"/>
    <property type="project" value="InterPro"/>
</dbReference>
<dbReference type="RefSeq" id="WP_110471141.1">
    <property type="nucleotide sequence ID" value="NZ_QJSP01000011.1"/>
</dbReference>
<keyword evidence="4" id="KW-1185">Reference proteome</keyword>
<dbReference type="SUPFAM" id="SSF51679">
    <property type="entry name" value="Bacterial luciferase-like"/>
    <property type="match status" value="1"/>
</dbReference>
<dbReference type="InterPro" id="IPR050766">
    <property type="entry name" value="Bact_Lucif_Oxidored"/>
</dbReference>
<evidence type="ECO:0000259" key="2">
    <source>
        <dbReference type="Pfam" id="PF00296"/>
    </source>
</evidence>
<sequence>MGPIPLSVLDLLPRSSGVDNGTALRNTVDLAQRAEQFGYARYWFAEHHLNPGVLGSSPTVEIALVAGSTSTIRLGSAGVQFGHRTPLAAVEEFGLINALHPGRLDLGIGRSISRPEPKVDSGRETDTEGARKGYLAARGGTAHDEDAYTPNGLLLPKQFDISSAFSSNAVAHLLNLLQQPGAYAPSYDDQISTVLALLDGTYVSPQGLPAHAAPGEGADVQVWILGASGGSSAAVAGSKGLRFVAGYHHSPSTVIDAVEAYRAAFQPSDDVPEPYVAVSVDAVVAETDEEATELASGYAPWVRSIRRGDGAIPFPTPAEAAALSWTDEDRDLVRDRVLTQFAGSPKTVADKLEQLRDATGASEISITSITHDHDARVRSYELIAKEWADR</sequence>
<dbReference type="InterPro" id="IPR011251">
    <property type="entry name" value="Luciferase-like_dom"/>
</dbReference>
<dbReference type="InterPro" id="IPR036661">
    <property type="entry name" value="Luciferase-like_sf"/>
</dbReference>
<evidence type="ECO:0000313" key="3">
    <source>
        <dbReference type="EMBL" id="PYE15152.1"/>
    </source>
</evidence>
<feature type="domain" description="Luciferase-like" evidence="2">
    <location>
        <begin position="14"/>
        <end position="119"/>
    </location>
</feature>